<gene>
    <name evidence="3" type="ORF">DQG23_35600</name>
</gene>
<evidence type="ECO:0000313" key="3">
    <source>
        <dbReference type="EMBL" id="RAV11906.1"/>
    </source>
</evidence>
<dbReference type="OrthoDB" id="8221747at2"/>
<feature type="transmembrane region" description="Helical" evidence="1">
    <location>
        <begin position="157"/>
        <end position="179"/>
    </location>
</feature>
<name>A0A329LXP9_9BACL</name>
<keyword evidence="1" id="KW-0812">Transmembrane</keyword>
<sequence length="186" mass="20044">MKIAYALLALCVLFVICMPSSPAYACSCAAPKPANERVAQYDAVFTGKVIAKKEETSWALRARETNEAVLLEVDSVWKGLSESQVIVRTDLSSCQFDFQVGQSYLVYAGSWGGKPLSTHICSGSAELTAAAADLQALGSGAKPAKKVNLQSSFEPSLLLPILWLTAILAVLTAGAYWLLRVRSRRE</sequence>
<dbReference type="Proteomes" id="UP000250369">
    <property type="component" value="Unassembled WGS sequence"/>
</dbReference>
<evidence type="ECO:0000256" key="1">
    <source>
        <dbReference type="SAM" id="Phobius"/>
    </source>
</evidence>
<dbReference type="SUPFAM" id="SSF50242">
    <property type="entry name" value="TIMP-like"/>
    <property type="match status" value="1"/>
</dbReference>
<dbReference type="Gene3D" id="2.40.50.120">
    <property type="match status" value="1"/>
</dbReference>
<proteinExistence type="predicted"/>
<protein>
    <recommendedName>
        <fullName evidence="5">Tissue inhibitor of metalloproteinase</fullName>
    </recommendedName>
</protein>
<feature type="chain" id="PRO_5016457621" description="Tissue inhibitor of metalloproteinase" evidence="2">
    <location>
        <begin position="26"/>
        <end position="186"/>
    </location>
</feature>
<accession>A0A329LXP9</accession>
<feature type="signal peptide" evidence="2">
    <location>
        <begin position="1"/>
        <end position="25"/>
    </location>
</feature>
<keyword evidence="1" id="KW-1133">Transmembrane helix</keyword>
<evidence type="ECO:0008006" key="5">
    <source>
        <dbReference type="Google" id="ProtNLM"/>
    </source>
</evidence>
<dbReference type="RefSeq" id="WP_113035801.1">
    <property type="nucleotide sequence ID" value="NZ_QMFB01000035.1"/>
</dbReference>
<evidence type="ECO:0000313" key="4">
    <source>
        <dbReference type="Proteomes" id="UP000250369"/>
    </source>
</evidence>
<organism evidence="3 4">
    <name type="scientific">Paenibacillus contaminans</name>
    <dbReference type="NCBI Taxonomy" id="450362"/>
    <lineage>
        <taxon>Bacteria</taxon>
        <taxon>Bacillati</taxon>
        <taxon>Bacillota</taxon>
        <taxon>Bacilli</taxon>
        <taxon>Bacillales</taxon>
        <taxon>Paenibacillaceae</taxon>
        <taxon>Paenibacillus</taxon>
    </lineage>
</organism>
<dbReference type="EMBL" id="QMFB01000035">
    <property type="protein sequence ID" value="RAV11906.1"/>
    <property type="molecule type" value="Genomic_DNA"/>
</dbReference>
<comment type="caution">
    <text evidence="3">The sequence shown here is derived from an EMBL/GenBank/DDBJ whole genome shotgun (WGS) entry which is preliminary data.</text>
</comment>
<keyword evidence="2" id="KW-0732">Signal</keyword>
<dbReference type="AlphaFoldDB" id="A0A329LXP9"/>
<dbReference type="InterPro" id="IPR008993">
    <property type="entry name" value="TIMP-like_OB-fold"/>
</dbReference>
<keyword evidence="4" id="KW-1185">Reference proteome</keyword>
<keyword evidence="1" id="KW-0472">Membrane</keyword>
<reference evidence="3 4" key="1">
    <citation type="journal article" date="2009" name="Int. J. Syst. Evol. Microbiol.">
        <title>Paenibacillus contaminans sp. nov., isolated from a contaminated laboratory plate.</title>
        <authorList>
            <person name="Chou J.H."/>
            <person name="Lee J.H."/>
            <person name="Lin M.C."/>
            <person name="Chang P.S."/>
            <person name="Arun A.B."/>
            <person name="Young C.C."/>
            <person name="Chen W.M."/>
        </authorList>
    </citation>
    <scope>NUCLEOTIDE SEQUENCE [LARGE SCALE GENOMIC DNA]</scope>
    <source>
        <strain evidence="3 4">CKOBP-6</strain>
    </source>
</reference>
<evidence type="ECO:0000256" key="2">
    <source>
        <dbReference type="SAM" id="SignalP"/>
    </source>
</evidence>